<gene>
    <name evidence="1" type="ORF">GLOINDRAFT_19513</name>
</gene>
<protein>
    <submittedName>
        <fullName evidence="1">Uncharacterized protein</fullName>
    </submittedName>
</protein>
<accession>U9UIN6</accession>
<dbReference type="AlphaFoldDB" id="U9UIN6"/>
<dbReference type="EMBL" id="KI278193">
    <property type="protein sequence ID" value="ESA19502.1"/>
    <property type="molecule type" value="Genomic_DNA"/>
</dbReference>
<proteinExistence type="predicted"/>
<sequence>MSTKREGYTLLKYIINKNILNKLISLADNERFEEALELETRLNLQMAKIDDLRSKVEVYNNLNEAELRIIKELKVVILVADPVGSQ</sequence>
<name>U9UIN6_RHIID</name>
<dbReference type="HOGENOM" id="CLU_2498996_0_0_1"/>
<organism evidence="1">
    <name type="scientific">Rhizophagus irregularis (strain DAOM 181602 / DAOM 197198 / MUCL 43194)</name>
    <name type="common">Arbuscular mycorrhizal fungus</name>
    <name type="synonym">Glomus intraradices</name>
    <dbReference type="NCBI Taxonomy" id="747089"/>
    <lineage>
        <taxon>Eukaryota</taxon>
        <taxon>Fungi</taxon>
        <taxon>Fungi incertae sedis</taxon>
        <taxon>Mucoromycota</taxon>
        <taxon>Glomeromycotina</taxon>
        <taxon>Glomeromycetes</taxon>
        <taxon>Glomerales</taxon>
        <taxon>Glomeraceae</taxon>
        <taxon>Rhizophagus</taxon>
    </lineage>
</organism>
<reference evidence="1" key="1">
    <citation type="submission" date="2013-07" db="EMBL/GenBank/DDBJ databases">
        <title>The genome of an arbuscular mycorrhizal fungus provides insights into the evolution of the oldest plant symbiosis.</title>
        <authorList>
            <consortium name="DOE Joint Genome Institute"/>
            <person name="Tisserant E."/>
            <person name="Malbreil M."/>
            <person name="Kuo A."/>
            <person name="Kohler A."/>
            <person name="Symeonidi A."/>
            <person name="Balestrini R."/>
            <person name="Charron P."/>
            <person name="Duensing N."/>
            <person name="Frei-dit-Frey N."/>
            <person name="Gianinazzi-Pearson V."/>
            <person name="Gilbert B."/>
            <person name="Handa Y."/>
            <person name="Hijri M."/>
            <person name="Kaul R."/>
            <person name="Kawaguchi M."/>
            <person name="Krajinski F."/>
            <person name="Lammers P."/>
            <person name="Lapierre D."/>
            <person name="Masclaux F.G."/>
            <person name="Murat C."/>
            <person name="Morin E."/>
            <person name="Ndikumana S."/>
            <person name="Pagni M."/>
            <person name="Petitpierre D."/>
            <person name="Requena N."/>
            <person name="Rosikiewicz P."/>
            <person name="Riley R."/>
            <person name="Saito K."/>
            <person name="San Clemente H."/>
            <person name="Shapiro H."/>
            <person name="van Tuinen D."/>
            <person name="Becard G."/>
            <person name="Bonfante P."/>
            <person name="Paszkowski U."/>
            <person name="Shachar-Hill Y."/>
            <person name="Young J.P."/>
            <person name="Sanders I.R."/>
            <person name="Henrissat B."/>
            <person name="Rensing S.A."/>
            <person name="Grigoriev I.V."/>
            <person name="Corradi N."/>
            <person name="Roux C."/>
            <person name="Martin F."/>
        </authorList>
    </citation>
    <scope>NUCLEOTIDE SEQUENCE</scope>
    <source>
        <strain evidence="1">DAOM 197198</strain>
    </source>
</reference>
<evidence type="ECO:0000313" key="1">
    <source>
        <dbReference type="EMBL" id="ESA19502.1"/>
    </source>
</evidence>